<dbReference type="PANTHER" id="PTHR13018">
    <property type="entry name" value="PROBABLE MEMBRANE PROTEIN DUF221-RELATED"/>
    <property type="match status" value="1"/>
</dbReference>
<feature type="transmembrane region" description="Helical" evidence="7">
    <location>
        <begin position="245"/>
        <end position="264"/>
    </location>
</feature>
<feature type="transmembrane region" description="Helical" evidence="7">
    <location>
        <begin position="869"/>
        <end position="887"/>
    </location>
</feature>
<evidence type="ECO:0000256" key="1">
    <source>
        <dbReference type="ARBA" id="ARBA00004141"/>
    </source>
</evidence>
<feature type="transmembrane region" description="Helical" evidence="7">
    <location>
        <begin position="590"/>
        <end position="614"/>
    </location>
</feature>
<feature type="domain" description="CSC1/OSCA1-like N-terminal transmembrane" evidence="10">
    <location>
        <begin position="221"/>
        <end position="314"/>
    </location>
</feature>
<keyword evidence="5 7" id="KW-1133">Transmembrane helix</keyword>
<keyword evidence="6 7" id="KW-0472">Membrane</keyword>
<feature type="transmembrane region" description="Helical" evidence="7">
    <location>
        <begin position="645"/>
        <end position="662"/>
    </location>
</feature>
<evidence type="ECO:0000256" key="8">
    <source>
        <dbReference type="SAM" id="SignalP"/>
    </source>
</evidence>
<protein>
    <recommendedName>
        <fullName evidence="12">CSC1/OSCA1-like 7TM region domain-containing protein</fullName>
    </recommendedName>
</protein>
<dbReference type="Pfam" id="PF02714">
    <property type="entry name" value="RSN1_7TM"/>
    <property type="match status" value="1"/>
</dbReference>
<dbReference type="PROSITE" id="PS51257">
    <property type="entry name" value="PROKAR_LIPOPROTEIN"/>
    <property type="match status" value="1"/>
</dbReference>
<feature type="chain" id="PRO_5004840452" description="CSC1/OSCA1-like 7TM region domain-containing protein" evidence="8">
    <location>
        <begin position="28"/>
        <end position="1002"/>
    </location>
</feature>
<feature type="transmembrane region" description="Helical" evidence="7">
    <location>
        <begin position="785"/>
        <end position="814"/>
    </location>
</feature>
<evidence type="ECO:0000256" key="3">
    <source>
        <dbReference type="ARBA" id="ARBA00022448"/>
    </source>
</evidence>
<evidence type="ECO:0000259" key="10">
    <source>
        <dbReference type="Pfam" id="PF13967"/>
    </source>
</evidence>
<evidence type="ECO:0008006" key="12">
    <source>
        <dbReference type="Google" id="ProtNLM"/>
    </source>
</evidence>
<evidence type="ECO:0000259" key="9">
    <source>
        <dbReference type="Pfam" id="PF02714"/>
    </source>
</evidence>
<feature type="transmembrane region" description="Helical" evidence="7">
    <location>
        <begin position="293"/>
        <end position="312"/>
    </location>
</feature>
<feature type="transmembrane region" description="Helical" evidence="7">
    <location>
        <begin position="682"/>
        <end position="703"/>
    </location>
</feature>
<sequence>MARGIMLPSCFAALVMAACFLLHGVHGNGGIVLVPSGSVSLVSGRNVTGFLSCDPPPTEDVVVDMALTSRGGESEHNFPIISPNRVRILAGTKSASFSVLGRGEGRYYVQYQVTVNLNYHVKHAESVIMVMNANDGWGGIQFQIGLNMAVFGAGLAFFLWRRLCPRLRLPFWSSHPVGLFEKINYDQLPPGKFQSKYGVALLHGSSLGDRARRFVSLPCDGKDIIEIAGLDAALSMRLHVDMGHLFLILTVFSCGVLMPIHYMSGKMDDASDPYLDLSFQETTIGNVPLQSHWYWGHVAMTYITALCVLKLLQRQLDVGKRVNIDSTRAIGHRSVLINSGLPKDMNSFQLRQKLASFLSPDDIKATVVIHDLQALYRILDQRVTLRNEYNRLITTNAQSISGTLPGCVRWCPGDICCPSAPLLAVSYARCLPCRSLCCPSAAADRGTVQYSPEHSGGRDIQAILAHALPRDRRRADWIQHELESFPSHVLDLYAKRQSTGAAFVVFSSMKAKHDFEARVRAAQRRQLPEVAFPWDATSSHRDLIAASMEEQPEDTSMLAPLVLRAAPEPDDVHWPNLTYQPQSAKRVCMFVFYQVTTVVIMILFSTPTAVLIYVKLDTHSAVYAIFTHDISSVLAKFITSYLPSLLLITVNWCLLTSLFYLTTVEPWLSESERMKSFLNKGFSYLLLSSIVLPSIGVTAVYLATDQGASLHHGSEAAYIERFMFQLCRNFFIAYVCQRAFLGSILQLLRVGERLVYQPWLRARAVTKAEIREADRPWPYYFGYDYAVVLSTFMVTLLGVVLSPLLTPFGALYFYMKFVAMKYNLVYVHPKSAGRGHVARSAYTIIFICLVLLEFTVAVVILEVGRKEQFAAMVFLMGATIVLYVGWWRRRNRGVFYSWQQQRRQQAEGASKARDRVKILKHHADDVQKREAFARLVASTIARRQQDEQRAYVNPYDAGLKVFNCIYTQQKTVCDDVRDKAAAFAKLKQVTAHSHEFLAKPNE</sequence>
<comment type="similarity">
    <text evidence="2">Belongs to the CSC1 (TC 1.A.17) family.</text>
</comment>
<dbReference type="EMBL" id="KI913182">
    <property type="protein sequence ID" value="ETV68702.1"/>
    <property type="molecule type" value="Genomic_DNA"/>
</dbReference>
<keyword evidence="4 7" id="KW-0812">Transmembrane</keyword>
<reference evidence="11" key="1">
    <citation type="submission" date="2013-12" db="EMBL/GenBank/DDBJ databases">
        <title>The Genome Sequence of Aphanomyces astaci APO3.</title>
        <authorList>
            <consortium name="The Broad Institute Genomics Platform"/>
            <person name="Russ C."/>
            <person name="Tyler B."/>
            <person name="van West P."/>
            <person name="Dieguez-Uribeondo J."/>
            <person name="Young S.K."/>
            <person name="Zeng Q."/>
            <person name="Gargeya S."/>
            <person name="Fitzgerald M."/>
            <person name="Abouelleil A."/>
            <person name="Alvarado L."/>
            <person name="Chapman S.B."/>
            <person name="Gainer-Dewar J."/>
            <person name="Goldberg J."/>
            <person name="Griggs A."/>
            <person name="Gujja S."/>
            <person name="Hansen M."/>
            <person name="Howarth C."/>
            <person name="Imamovic A."/>
            <person name="Ireland A."/>
            <person name="Larimer J."/>
            <person name="McCowan C."/>
            <person name="Murphy C."/>
            <person name="Pearson M."/>
            <person name="Poon T.W."/>
            <person name="Priest M."/>
            <person name="Roberts A."/>
            <person name="Saif S."/>
            <person name="Shea T."/>
            <person name="Sykes S."/>
            <person name="Wortman J."/>
            <person name="Nusbaum C."/>
            <person name="Birren B."/>
        </authorList>
    </citation>
    <scope>NUCLEOTIDE SEQUENCE [LARGE SCALE GENOMIC DNA]</scope>
    <source>
        <strain evidence="11">APO3</strain>
    </source>
</reference>
<evidence type="ECO:0000256" key="7">
    <source>
        <dbReference type="SAM" id="Phobius"/>
    </source>
</evidence>
<feature type="domain" description="CSC1/OSCA1-like 7TM region" evidence="9">
    <location>
        <begin position="592"/>
        <end position="857"/>
    </location>
</feature>
<evidence type="ECO:0000256" key="2">
    <source>
        <dbReference type="ARBA" id="ARBA00007779"/>
    </source>
</evidence>
<dbReference type="InterPro" id="IPR032880">
    <property type="entry name" value="CSC1/OSCA1-like_N"/>
</dbReference>
<proteinExistence type="inferred from homology"/>
<evidence type="ECO:0000256" key="5">
    <source>
        <dbReference type="ARBA" id="ARBA00022989"/>
    </source>
</evidence>
<gene>
    <name evidence="11" type="ORF">H257_15306</name>
</gene>
<dbReference type="OrthoDB" id="1689567at2759"/>
<organism evidence="11">
    <name type="scientific">Aphanomyces astaci</name>
    <name type="common">Crayfish plague agent</name>
    <dbReference type="NCBI Taxonomy" id="112090"/>
    <lineage>
        <taxon>Eukaryota</taxon>
        <taxon>Sar</taxon>
        <taxon>Stramenopiles</taxon>
        <taxon>Oomycota</taxon>
        <taxon>Saprolegniomycetes</taxon>
        <taxon>Saprolegniales</taxon>
        <taxon>Verrucalvaceae</taxon>
        <taxon>Aphanomyces</taxon>
    </lineage>
</organism>
<feature type="transmembrane region" description="Helical" evidence="7">
    <location>
        <begin position="840"/>
        <end position="863"/>
    </location>
</feature>
<keyword evidence="8" id="KW-0732">Signal</keyword>
<evidence type="ECO:0000256" key="6">
    <source>
        <dbReference type="ARBA" id="ARBA00023136"/>
    </source>
</evidence>
<dbReference type="VEuPathDB" id="FungiDB:H257_15306"/>
<dbReference type="PANTHER" id="PTHR13018:SF5">
    <property type="entry name" value="RE44586P"/>
    <property type="match status" value="1"/>
</dbReference>
<comment type="subcellular location">
    <subcellularLocation>
        <location evidence="1">Membrane</location>
        <topology evidence="1">Multi-pass membrane protein</topology>
    </subcellularLocation>
</comment>
<dbReference type="RefSeq" id="XP_009841656.1">
    <property type="nucleotide sequence ID" value="XM_009843354.1"/>
</dbReference>
<dbReference type="Pfam" id="PF13967">
    <property type="entry name" value="RSN1_TM"/>
    <property type="match status" value="1"/>
</dbReference>
<evidence type="ECO:0000256" key="4">
    <source>
        <dbReference type="ARBA" id="ARBA00022692"/>
    </source>
</evidence>
<feature type="transmembrane region" description="Helical" evidence="7">
    <location>
        <begin position="140"/>
        <end position="160"/>
    </location>
</feature>
<name>W4FMF5_APHAT</name>
<dbReference type="AlphaFoldDB" id="W4FMF5"/>
<accession>W4FMF5</accession>
<dbReference type="GeneID" id="20817302"/>
<feature type="signal peptide" evidence="8">
    <location>
        <begin position="1"/>
        <end position="27"/>
    </location>
</feature>
<dbReference type="GO" id="GO:0005886">
    <property type="term" value="C:plasma membrane"/>
    <property type="evidence" value="ECO:0007669"/>
    <property type="project" value="TreeGrafter"/>
</dbReference>
<evidence type="ECO:0000313" key="11">
    <source>
        <dbReference type="EMBL" id="ETV68702.1"/>
    </source>
</evidence>
<dbReference type="GO" id="GO:0005227">
    <property type="term" value="F:calcium-activated cation channel activity"/>
    <property type="evidence" value="ECO:0007669"/>
    <property type="project" value="InterPro"/>
</dbReference>
<keyword evidence="3" id="KW-0813">Transport</keyword>
<dbReference type="InterPro" id="IPR045122">
    <property type="entry name" value="Csc1-like"/>
</dbReference>
<dbReference type="InterPro" id="IPR003864">
    <property type="entry name" value="CSC1/OSCA1-like_7TM"/>
</dbReference>